<sequence length="107" mass="12702">MLASKRIDEFTFFLEMRVCYPMSRRSKSQRRLKKMKQAQRKTDRTQPTNEPVLCECCRARAEANENAKAILDQIDRDAEEWFQCHCRWEDLVREHGEEGAAIIADCY</sequence>
<proteinExistence type="predicted"/>
<dbReference type="EMBL" id="SJPY01000016">
    <property type="protein sequence ID" value="TWU32794.1"/>
    <property type="molecule type" value="Genomic_DNA"/>
</dbReference>
<dbReference type="Proteomes" id="UP000315471">
    <property type="component" value="Unassembled WGS sequence"/>
</dbReference>
<evidence type="ECO:0000256" key="1">
    <source>
        <dbReference type="SAM" id="MobiDB-lite"/>
    </source>
</evidence>
<name>A0A5C6DAD9_9BACT</name>
<organism evidence="2 3">
    <name type="scientific">Novipirellula aureliae</name>
    <dbReference type="NCBI Taxonomy" id="2527966"/>
    <lineage>
        <taxon>Bacteria</taxon>
        <taxon>Pseudomonadati</taxon>
        <taxon>Planctomycetota</taxon>
        <taxon>Planctomycetia</taxon>
        <taxon>Pirellulales</taxon>
        <taxon>Pirellulaceae</taxon>
        <taxon>Novipirellula</taxon>
    </lineage>
</organism>
<evidence type="ECO:0000313" key="3">
    <source>
        <dbReference type="Proteomes" id="UP000315471"/>
    </source>
</evidence>
<feature type="region of interest" description="Disordered" evidence="1">
    <location>
        <begin position="23"/>
        <end position="48"/>
    </location>
</feature>
<feature type="compositionally biased region" description="Basic residues" evidence="1">
    <location>
        <begin position="24"/>
        <end position="39"/>
    </location>
</feature>
<dbReference type="AlphaFoldDB" id="A0A5C6DAD9"/>
<reference evidence="2 3" key="1">
    <citation type="submission" date="2019-02" db="EMBL/GenBank/DDBJ databases">
        <title>Deep-cultivation of Planctomycetes and their phenomic and genomic characterization uncovers novel biology.</title>
        <authorList>
            <person name="Wiegand S."/>
            <person name="Jogler M."/>
            <person name="Boedeker C."/>
            <person name="Pinto D."/>
            <person name="Vollmers J."/>
            <person name="Rivas-Marin E."/>
            <person name="Kohn T."/>
            <person name="Peeters S.H."/>
            <person name="Heuer A."/>
            <person name="Rast P."/>
            <person name="Oberbeckmann S."/>
            <person name="Bunk B."/>
            <person name="Jeske O."/>
            <person name="Meyerdierks A."/>
            <person name="Storesund J.E."/>
            <person name="Kallscheuer N."/>
            <person name="Luecker S."/>
            <person name="Lage O.M."/>
            <person name="Pohl T."/>
            <person name="Merkel B.J."/>
            <person name="Hornburger P."/>
            <person name="Mueller R.-W."/>
            <person name="Bruemmer F."/>
            <person name="Labrenz M."/>
            <person name="Spormann A.M."/>
            <person name="Op Den Camp H."/>
            <person name="Overmann J."/>
            <person name="Amann R."/>
            <person name="Jetten M.S.M."/>
            <person name="Mascher T."/>
            <person name="Medema M.H."/>
            <person name="Devos D.P."/>
            <person name="Kaster A.-K."/>
            <person name="Ovreas L."/>
            <person name="Rohde M."/>
            <person name="Galperin M.Y."/>
            <person name="Jogler C."/>
        </authorList>
    </citation>
    <scope>NUCLEOTIDE SEQUENCE [LARGE SCALE GENOMIC DNA]</scope>
    <source>
        <strain evidence="2 3">Q31b</strain>
    </source>
</reference>
<accession>A0A5C6DAD9</accession>
<protein>
    <submittedName>
        <fullName evidence="2">Uncharacterized protein</fullName>
    </submittedName>
</protein>
<gene>
    <name evidence="2" type="ORF">Q31b_58040</name>
</gene>
<comment type="caution">
    <text evidence="2">The sequence shown here is derived from an EMBL/GenBank/DDBJ whole genome shotgun (WGS) entry which is preliminary data.</text>
</comment>
<evidence type="ECO:0000313" key="2">
    <source>
        <dbReference type="EMBL" id="TWU32794.1"/>
    </source>
</evidence>
<keyword evidence="3" id="KW-1185">Reference proteome</keyword>